<comment type="caution">
    <text evidence="1">The sequence shown here is derived from an EMBL/GenBank/DDBJ whole genome shotgun (WGS) entry which is preliminary data.</text>
</comment>
<accession>A0A562MG46</accession>
<dbReference type="InterPro" id="IPR038194">
    <property type="entry name" value="DUF3861_sf"/>
</dbReference>
<dbReference type="OrthoDB" id="119700at2"/>
<dbReference type="Pfam" id="PF12977">
    <property type="entry name" value="DUF3861"/>
    <property type="match status" value="1"/>
</dbReference>
<evidence type="ECO:0000313" key="2">
    <source>
        <dbReference type="Proteomes" id="UP000315908"/>
    </source>
</evidence>
<sequence length="98" mass="11429">MTEKRNNKYKIQLQELALKDGTASGKSLAFEFENHDNIFKLLEQTKDTGRFSSESENTEFVVGLKLFSEVMMRNRNNPLFEDFAPAFKQFMQKLKGKQ</sequence>
<proteinExistence type="predicted"/>
<dbReference type="AlphaFoldDB" id="A0A562MG46"/>
<dbReference type="Gene3D" id="3.10.20.850">
    <property type="entry name" value="Protein of unknown function DUF3861"/>
    <property type="match status" value="1"/>
</dbReference>
<dbReference type="InterPro" id="IPR024476">
    <property type="entry name" value="DUF3861"/>
</dbReference>
<dbReference type="RefSeq" id="WP_145328422.1">
    <property type="nucleotide sequence ID" value="NZ_VLKR01000015.1"/>
</dbReference>
<dbReference type="EMBL" id="VLKR01000015">
    <property type="protein sequence ID" value="TWI18842.1"/>
    <property type="molecule type" value="Genomic_DNA"/>
</dbReference>
<gene>
    <name evidence="1" type="ORF">IQ31_02970</name>
</gene>
<name>A0A562MG46_9SPHI</name>
<protein>
    <submittedName>
        <fullName evidence="1">Uncharacterized protein DUF3861</fullName>
    </submittedName>
</protein>
<evidence type="ECO:0000313" key="1">
    <source>
        <dbReference type="EMBL" id="TWI18842.1"/>
    </source>
</evidence>
<organism evidence="1 2">
    <name type="scientific">Sphingobacterium siyangense</name>
    <dbReference type="NCBI Taxonomy" id="459529"/>
    <lineage>
        <taxon>Bacteria</taxon>
        <taxon>Pseudomonadati</taxon>
        <taxon>Bacteroidota</taxon>
        <taxon>Sphingobacteriia</taxon>
        <taxon>Sphingobacteriales</taxon>
        <taxon>Sphingobacteriaceae</taxon>
        <taxon>Sphingobacterium</taxon>
    </lineage>
</organism>
<dbReference type="Proteomes" id="UP000315908">
    <property type="component" value="Unassembled WGS sequence"/>
</dbReference>
<reference evidence="1 2" key="1">
    <citation type="journal article" date="2015" name="Stand. Genomic Sci.">
        <title>Genomic Encyclopedia of Bacterial and Archaeal Type Strains, Phase III: the genomes of soil and plant-associated and newly described type strains.</title>
        <authorList>
            <person name="Whitman W.B."/>
            <person name="Woyke T."/>
            <person name="Klenk H.P."/>
            <person name="Zhou Y."/>
            <person name="Lilburn T.G."/>
            <person name="Beck B.J."/>
            <person name="De Vos P."/>
            <person name="Vandamme P."/>
            <person name="Eisen J.A."/>
            <person name="Garrity G."/>
            <person name="Hugenholtz P."/>
            <person name="Kyrpides N.C."/>
        </authorList>
    </citation>
    <scope>NUCLEOTIDE SEQUENCE [LARGE SCALE GENOMIC DNA]</scope>
    <source>
        <strain evidence="1 2">CGMCC 1.6855</strain>
    </source>
</reference>